<sequence length="435" mass="48927">MKVDRREALKLLAAVGMGAGLTEPLLAKSKTAPLPNAMIKLTPQQDAFLDDLERRACLYFWEQASASNGQVRDRARSFGKETGRVTSIAATGFGLTAHCIADMRGYMPASDLRGRVLKTLQYHYEQLPHDHGFFFHFNDIETGKRAWNCEVSSIDTALLLCGVLTCRAHFTGGGVESQIRELATKIYERIDWPWMLNGGTTFSMGSMPETGFLKSHWSTYCELMMLYLLALGSTTHPVEPICWISIARPYIDYAGFHYVSDLAPLFTHQYSHAWFDFRGQRDRYINYFDNSITATRAHKAFCLAQKGMSYTDDYWGVTASDSSRGYTAWGGPPLLGKIDGSVVPSAAAGSLPFLPEECLRVLMSLRENYEIAWGRYGFVDAFNPDDNWYDRDVLGIDQGIGLLMAENLRSQFVWQTFMKNPEAVEGMKRSGFIKT</sequence>
<protein>
    <recommendedName>
        <fullName evidence="1">Glycoamylase-like domain-containing protein</fullName>
    </recommendedName>
</protein>
<dbReference type="InterPro" id="IPR019282">
    <property type="entry name" value="Glycoamylase-like_cons_dom"/>
</dbReference>
<evidence type="ECO:0000259" key="1">
    <source>
        <dbReference type="Pfam" id="PF10091"/>
    </source>
</evidence>
<name>A0A239CYB5_9BACT</name>
<gene>
    <name evidence="2" type="ORF">SAMN05421770_101171</name>
</gene>
<accession>A0A239CYB5</accession>
<proteinExistence type="predicted"/>
<feature type="domain" description="Glycoamylase-like" evidence="1">
    <location>
        <begin position="216"/>
        <end position="421"/>
    </location>
</feature>
<keyword evidence="3" id="KW-1185">Reference proteome</keyword>
<dbReference type="Pfam" id="PF10091">
    <property type="entry name" value="Glycoamylase"/>
    <property type="match status" value="1"/>
</dbReference>
<organism evidence="2 3">
    <name type="scientific">Granulicella rosea</name>
    <dbReference type="NCBI Taxonomy" id="474952"/>
    <lineage>
        <taxon>Bacteria</taxon>
        <taxon>Pseudomonadati</taxon>
        <taxon>Acidobacteriota</taxon>
        <taxon>Terriglobia</taxon>
        <taxon>Terriglobales</taxon>
        <taxon>Acidobacteriaceae</taxon>
        <taxon>Granulicella</taxon>
    </lineage>
</organism>
<dbReference type="AlphaFoldDB" id="A0A239CYB5"/>
<dbReference type="Gene3D" id="1.50.10.140">
    <property type="match status" value="1"/>
</dbReference>
<dbReference type="Proteomes" id="UP000198356">
    <property type="component" value="Unassembled WGS sequence"/>
</dbReference>
<reference evidence="2 3" key="1">
    <citation type="submission" date="2017-06" db="EMBL/GenBank/DDBJ databases">
        <authorList>
            <person name="Kim H.J."/>
            <person name="Triplett B.A."/>
        </authorList>
    </citation>
    <scope>NUCLEOTIDE SEQUENCE [LARGE SCALE GENOMIC DNA]</scope>
    <source>
        <strain evidence="2 3">DSM 18704</strain>
    </source>
</reference>
<evidence type="ECO:0000313" key="2">
    <source>
        <dbReference type="EMBL" id="SNS24758.1"/>
    </source>
</evidence>
<dbReference type="EMBL" id="FZOU01000001">
    <property type="protein sequence ID" value="SNS24758.1"/>
    <property type="molecule type" value="Genomic_DNA"/>
</dbReference>
<evidence type="ECO:0000313" key="3">
    <source>
        <dbReference type="Proteomes" id="UP000198356"/>
    </source>
</evidence>